<proteinExistence type="predicted"/>
<reference evidence="1" key="1">
    <citation type="submission" date="2023-03" db="UniProtKB">
        <authorList>
            <consortium name="EnsemblPlants"/>
        </authorList>
    </citation>
    <scope>IDENTIFICATION</scope>
</reference>
<sequence>MSRPSVFMMMKTITKKSMNKEEKKKRLYIRDLRQGMNESKGLLRIDLRSPTPPLLQS</sequence>
<organism evidence="1">
    <name type="scientific">Cucumis melo</name>
    <name type="common">Muskmelon</name>
    <dbReference type="NCBI Taxonomy" id="3656"/>
    <lineage>
        <taxon>Eukaryota</taxon>
        <taxon>Viridiplantae</taxon>
        <taxon>Streptophyta</taxon>
        <taxon>Embryophyta</taxon>
        <taxon>Tracheophyta</taxon>
        <taxon>Spermatophyta</taxon>
        <taxon>Magnoliopsida</taxon>
        <taxon>eudicotyledons</taxon>
        <taxon>Gunneridae</taxon>
        <taxon>Pentapetalae</taxon>
        <taxon>rosids</taxon>
        <taxon>fabids</taxon>
        <taxon>Cucurbitales</taxon>
        <taxon>Cucurbitaceae</taxon>
        <taxon>Benincaseae</taxon>
        <taxon>Cucumis</taxon>
    </lineage>
</organism>
<evidence type="ECO:0000313" key="1">
    <source>
        <dbReference type="EnsemblPlants" id="MELO3C027437.2.1"/>
    </source>
</evidence>
<accession>A0A9I9E2G0</accession>
<dbReference type="EnsemblPlants" id="MELO3C027437.2.1">
    <property type="protein sequence ID" value="MELO3C027437.2.1"/>
    <property type="gene ID" value="MELO3C027437.2"/>
</dbReference>
<name>A0A9I9E2G0_CUCME</name>
<dbReference type="Gramene" id="MELO3C027437.2.1">
    <property type="protein sequence ID" value="MELO3C027437.2.1"/>
    <property type="gene ID" value="MELO3C027437.2"/>
</dbReference>
<protein>
    <submittedName>
        <fullName evidence="1">Uncharacterized protein</fullName>
    </submittedName>
</protein>
<dbReference type="AlphaFoldDB" id="A0A9I9E2G0"/>